<evidence type="ECO:0000313" key="4">
    <source>
        <dbReference type="Proteomes" id="UP001295794"/>
    </source>
</evidence>
<dbReference type="SMART" id="SM00458">
    <property type="entry name" value="RICIN"/>
    <property type="match status" value="2"/>
</dbReference>
<feature type="chain" id="PRO_5042025631" description="Ricin B lectin domain-containing protein" evidence="1">
    <location>
        <begin position="19"/>
        <end position="337"/>
    </location>
</feature>
<dbReference type="Pfam" id="PF00652">
    <property type="entry name" value="Ricin_B_lectin"/>
    <property type="match status" value="2"/>
</dbReference>
<keyword evidence="1" id="KW-0732">Signal</keyword>
<dbReference type="Proteomes" id="UP001295794">
    <property type="component" value="Unassembled WGS sequence"/>
</dbReference>
<dbReference type="CDD" id="cd00161">
    <property type="entry name" value="beta-trefoil_Ricin-like"/>
    <property type="match status" value="1"/>
</dbReference>
<dbReference type="Gene3D" id="2.80.10.50">
    <property type="match status" value="2"/>
</dbReference>
<keyword evidence="4" id="KW-1185">Reference proteome</keyword>
<organism evidence="3 4">
    <name type="scientific">Mycena citricolor</name>
    <dbReference type="NCBI Taxonomy" id="2018698"/>
    <lineage>
        <taxon>Eukaryota</taxon>
        <taxon>Fungi</taxon>
        <taxon>Dikarya</taxon>
        <taxon>Basidiomycota</taxon>
        <taxon>Agaricomycotina</taxon>
        <taxon>Agaricomycetes</taxon>
        <taxon>Agaricomycetidae</taxon>
        <taxon>Agaricales</taxon>
        <taxon>Marasmiineae</taxon>
        <taxon>Mycenaceae</taxon>
        <taxon>Mycena</taxon>
    </lineage>
</organism>
<gene>
    <name evidence="3" type="ORF">MYCIT1_LOCUS14147</name>
</gene>
<accession>A0AAD2JZ76</accession>
<name>A0AAD2JZ76_9AGAR</name>
<proteinExistence type="predicted"/>
<dbReference type="SUPFAM" id="SSF50370">
    <property type="entry name" value="Ricin B-like lectins"/>
    <property type="match status" value="2"/>
</dbReference>
<reference evidence="3" key="1">
    <citation type="submission" date="2023-11" db="EMBL/GenBank/DDBJ databases">
        <authorList>
            <person name="De Vega J J."/>
            <person name="De Vega J J."/>
        </authorList>
    </citation>
    <scope>NUCLEOTIDE SEQUENCE</scope>
</reference>
<evidence type="ECO:0000313" key="3">
    <source>
        <dbReference type="EMBL" id="CAK5270008.1"/>
    </source>
</evidence>
<evidence type="ECO:0000256" key="1">
    <source>
        <dbReference type="SAM" id="SignalP"/>
    </source>
</evidence>
<evidence type="ECO:0000259" key="2">
    <source>
        <dbReference type="SMART" id="SM00458"/>
    </source>
</evidence>
<dbReference type="PROSITE" id="PS50231">
    <property type="entry name" value="RICIN_B_LECTIN"/>
    <property type="match status" value="2"/>
</dbReference>
<feature type="domain" description="Ricin B lectin" evidence="2">
    <location>
        <begin position="22"/>
        <end position="158"/>
    </location>
</feature>
<sequence>MLFQIVFGALFLLRGTHGVFIEGAGNINGAPGCIAATSNSDGAALVLETCDTTNNPANENWELGFFTKFDAGPQPIKVFGDKCIDVTDGVVANGTKLQIWTCVDGSANQQWISVKDSTLRLNGTNMCIDWTGGSTTPGTPLQLWTCAFRNTNQIWGGQAESRASGSILATVSECPAPACGEKTTTELTCFVHAVSHSPTDNVAHCIAAESNADGAAVVIAGCVQVSITDQLPNGNNTWTAPTAGFTGPITTYDNKCLDVTDGSAANGTKLQIWTCVPGSKNQMFTNNGNQLVWAGTNQCVDLTDGNLEGFNQLQMWGCNPISGDNNNQVWIVTGTDL</sequence>
<feature type="domain" description="Ricin B lectin" evidence="2">
    <location>
        <begin position="188"/>
        <end position="333"/>
    </location>
</feature>
<dbReference type="EMBL" id="CAVNYO010000158">
    <property type="protein sequence ID" value="CAK5270008.1"/>
    <property type="molecule type" value="Genomic_DNA"/>
</dbReference>
<dbReference type="InterPro" id="IPR035992">
    <property type="entry name" value="Ricin_B-like_lectins"/>
</dbReference>
<protein>
    <recommendedName>
        <fullName evidence="2">Ricin B lectin domain-containing protein</fullName>
    </recommendedName>
</protein>
<dbReference type="AlphaFoldDB" id="A0AAD2JZ76"/>
<feature type="signal peptide" evidence="1">
    <location>
        <begin position="1"/>
        <end position="18"/>
    </location>
</feature>
<dbReference type="InterPro" id="IPR000772">
    <property type="entry name" value="Ricin_B_lectin"/>
</dbReference>
<comment type="caution">
    <text evidence="3">The sequence shown here is derived from an EMBL/GenBank/DDBJ whole genome shotgun (WGS) entry which is preliminary data.</text>
</comment>